<dbReference type="Gene3D" id="3.40.630.10">
    <property type="entry name" value="Zn peptidases"/>
    <property type="match status" value="1"/>
</dbReference>
<dbReference type="Gene3D" id="2.30.42.10">
    <property type="match status" value="1"/>
</dbReference>
<accession>Q028V5</accession>
<dbReference type="AlphaFoldDB" id="Q028V5"/>
<dbReference type="Pfam" id="PF13180">
    <property type="entry name" value="PDZ_2"/>
    <property type="match status" value="1"/>
</dbReference>
<dbReference type="GO" id="GO:0008235">
    <property type="term" value="F:metalloexopeptidase activity"/>
    <property type="evidence" value="ECO:0007669"/>
    <property type="project" value="InterPro"/>
</dbReference>
<reference evidence="3" key="1">
    <citation type="submission" date="2006-10" db="EMBL/GenBank/DDBJ databases">
        <title>Complete sequence of Solibacter usitatus Ellin6076.</title>
        <authorList>
            <consortium name="US DOE Joint Genome Institute"/>
            <person name="Copeland A."/>
            <person name="Lucas S."/>
            <person name="Lapidus A."/>
            <person name="Barry K."/>
            <person name="Detter J.C."/>
            <person name="Glavina del Rio T."/>
            <person name="Hammon N."/>
            <person name="Israni S."/>
            <person name="Dalin E."/>
            <person name="Tice H."/>
            <person name="Pitluck S."/>
            <person name="Thompson L.S."/>
            <person name="Brettin T."/>
            <person name="Bruce D."/>
            <person name="Han C."/>
            <person name="Tapia R."/>
            <person name="Gilna P."/>
            <person name="Schmutz J."/>
            <person name="Larimer F."/>
            <person name="Land M."/>
            <person name="Hauser L."/>
            <person name="Kyrpides N."/>
            <person name="Mikhailova N."/>
            <person name="Janssen P.H."/>
            <person name="Kuske C.R."/>
            <person name="Richardson P."/>
        </authorList>
    </citation>
    <scope>NUCLEOTIDE SEQUENCE</scope>
    <source>
        <strain evidence="3">Ellin6076</strain>
    </source>
</reference>
<dbReference type="InterPro" id="IPR045175">
    <property type="entry name" value="M28_fam"/>
</dbReference>
<dbReference type="PANTHER" id="PTHR12147:SF26">
    <property type="entry name" value="PEPTIDASE M28 DOMAIN-CONTAINING PROTEIN"/>
    <property type="match status" value="1"/>
</dbReference>
<dbReference type="PROSITE" id="PS50106">
    <property type="entry name" value="PDZ"/>
    <property type="match status" value="1"/>
</dbReference>
<dbReference type="GO" id="GO:0006508">
    <property type="term" value="P:proteolysis"/>
    <property type="evidence" value="ECO:0007669"/>
    <property type="project" value="InterPro"/>
</dbReference>
<dbReference type="eggNOG" id="COG0265">
    <property type="taxonomic scope" value="Bacteria"/>
</dbReference>
<evidence type="ECO:0000313" key="3">
    <source>
        <dbReference type="EMBL" id="ABJ82447.1"/>
    </source>
</evidence>
<dbReference type="InterPro" id="IPR001478">
    <property type="entry name" value="PDZ"/>
</dbReference>
<evidence type="ECO:0000259" key="2">
    <source>
        <dbReference type="PROSITE" id="PS50106"/>
    </source>
</evidence>
<dbReference type="SUPFAM" id="SSF50156">
    <property type="entry name" value="PDZ domain-like"/>
    <property type="match status" value="1"/>
</dbReference>
<dbReference type="SUPFAM" id="SSF53187">
    <property type="entry name" value="Zn-dependent exopeptidases"/>
    <property type="match status" value="1"/>
</dbReference>
<keyword evidence="1" id="KW-0732">Signal</keyword>
<gene>
    <name evidence="3" type="ordered locus">Acid_1455</name>
</gene>
<proteinExistence type="predicted"/>
<dbReference type="InterPro" id="IPR046450">
    <property type="entry name" value="PA_dom_sf"/>
</dbReference>
<dbReference type="CDD" id="cd03877">
    <property type="entry name" value="M28_like"/>
    <property type="match status" value="1"/>
</dbReference>
<protein>
    <submittedName>
        <fullName evidence="3">Peptidase M28</fullName>
    </submittedName>
</protein>
<sequence precursor="true">MKIRQRGMLTALFLSAVAFAATATVDPKLYLDDIKFLASPELRGRVTGSAELEKAAAFIERDYRQFGIKPVPGSPGYLQPLQVTTDAAIGKANHFKFSENGRSTTLHFPGDFVPFNFSQTGKLTGPVVFAGYGITAPEYHYDDYANLDVKGKIVVVLRHEPQESDPNSVFEGKTYTQHAQFAAKATNAKLHGAIGVILINDRANHPGVPDDLEKFGVTAGPTNAGIGFVQVKEAAVDKWFTDAGKPLEKVQSEIDKDLKPQSFAFPASIQIDANLDVERAVKTVHNVVAYIPGDTDEYVIIGAHYDHLGLGGQYSLAPSMTGTIHPGADDNASGTAGVLELARGYAKQPRAKRGILFLNFAGEEQGLLGSAYYAEHPLLPLGKAVAMINLDMIGRMRENKLYLGGAASGTTLKDTIEKLLPQYSLKVDYSGGPSEGSSDHTSFTAHQVPALFFFSGLHGDYHKPSDTWDKIDAPAAAKLLALVSGVADSLRDAPGRPAFVKLAAPVPHGGGDNPGPVSGYGPYFGSIPDFAEGIVGVKFADVREGSPAAKAGLKAGDIMVEFDGKALQNLYDFTYALRGKKPGDQVKVKVLRNGQPLEVTATLSRRE</sequence>
<dbReference type="SMART" id="SM00228">
    <property type="entry name" value="PDZ"/>
    <property type="match status" value="1"/>
</dbReference>
<dbReference type="OrthoDB" id="233977at2"/>
<dbReference type="InterPro" id="IPR003137">
    <property type="entry name" value="PA_domain"/>
</dbReference>
<dbReference type="InParanoid" id="Q028V5"/>
<dbReference type="InterPro" id="IPR007484">
    <property type="entry name" value="Peptidase_M28"/>
</dbReference>
<feature type="domain" description="PDZ" evidence="2">
    <location>
        <begin position="536"/>
        <end position="594"/>
    </location>
</feature>
<dbReference type="EMBL" id="CP000473">
    <property type="protein sequence ID" value="ABJ82447.1"/>
    <property type="molecule type" value="Genomic_DNA"/>
</dbReference>
<dbReference type="InterPro" id="IPR036034">
    <property type="entry name" value="PDZ_sf"/>
</dbReference>
<evidence type="ECO:0000256" key="1">
    <source>
        <dbReference type="SAM" id="SignalP"/>
    </source>
</evidence>
<feature type="chain" id="PRO_5004163243" evidence="1">
    <location>
        <begin position="21"/>
        <end position="607"/>
    </location>
</feature>
<dbReference type="STRING" id="234267.Acid_1455"/>
<dbReference type="Pfam" id="PF04389">
    <property type="entry name" value="Peptidase_M28"/>
    <property type="match status" value="1"/>
</dbReference>
<feature type="signal peptide" evidence="1">
    <location>
        <begin position="1"/>
        <end position="20"/>
    </location>
</feature>
<name>Q028V5_SOLUE</name>
<dbReference type="SUPFAM" id="SSF52025">
    <property type="entry name" value="PA domain"/>
    <property type="match status" value="1"/>
</dbReference>
<organism evidence="3">
    <name type="scientific">Solibacter usitatus (strain Ellin6076)</name>
    <dbReference type="NCBI Taxonomy" id="234267"/>
    <lineage>
        <taxon>Bacteria</taxon>
        <taxon>Pseudomonadati</taxon>
        <taxon>Acidobacteriota</taxon>
        <taxon>Terriglobia</taxon>
        <taxon>Bryobacterales</taxon>
        <taxon>Solibacteraceae</taxon>
        <taxon>Candidatus Solibacter</taxon>
    </lineage>
</organism>
<dbReference type="KEGG" id="sus:Acid_1455"/>
<dbReference type="CDD" id="cd04822">
    <property type="entry name" value="PA_M28_1_3"/>
    <property type="match status" value="1"/>
</dbReference>
<dbReference type="Pfam" id="PF02225">
    <property type="entry name" value="PA"/>
    <property type="match status" value="1"/>
</dbReference>
<dbReference type="eggNOG" id="COG2234">
    <property type="taxonomic scope" value="Bacteria"/>
</dbReference>
<dbReference type="PANTHER" id="PTHR12147">
    <property type="entry name" value="METALLOPEPTIDASE M28 FAMILY MEMBER"/>
    <property type="match status" value="1"/>
</dbReference>
<dbReference type="HOGENOM" id="CLU_019932_1_0_0"/>
<dbReference type="Gene3D" id="3.50.30.30">
    <property type="match status" value="1"/>
</dbReference>